<dbReference type="PANTHER" id="PTHR11472:SF34">
    <property type="entry name" value="REGULATOR OF TELOMERE ELONGATION HELICASE 1"/>
    <property type="match status" value="1"/>
</dbReference>
<keyword evidence="6" id="KW-0347">Helicase</keyword>
<keyword evidence="7" id="KW-1185">Reference proteome</keyword>
<dbReference type="SMART" id="SM00491">
    <property type="entry name" value="HELICc2"/>
    <property type="match status" value="1"/>
</dbReference>
<feature type="domain" description="Helicase ATP-binding" evidence="5">
    <location>
        <begin position="13"/>
        <end position="274"/>
    </location>
</feature>
<dbReference type="AlphaFoldDB" id="A0A066ZN40"/>
<evidence type="ECO:0000256" key="4">
    <source>
        <dbReference type="ARBA" id="ARBA00038058"/>
    </source>
</evidence>
<dbReference type="STRING" id="28885.EI16_02540"/>
<dbReference type="PANTHER" id="PTHR11472">
    <property type="entry name" value="DNA REPAIR DEAD HELICASE RAD3/XP-D SUBFAMILY MEMBER"/>
    <property type="match status" value="1"/>
</dbReference>
<accession>A0A066ZN40</accession>
<protein>
    <submittedName>
        <fullName evidence="6">Helicase</fullName>
    </submittedName>
</protein>
<evidence type="ECO:0000256" key="3">
    <source>
        <dbReference type="ARBA" id="ARBA00022840"/>
    </source>
</evidence>
<dbReference type="Pfam" id="PF00270">
    <property type="entry name" value="DEAD"/>
    <property type="match status" value="1"/>
</dbReference>
<dbReference type="InterPro" id="IPR006555">
    <property type="entry name" value="ATP-dep_Helicase_C"/>
</dbReference>
<name>A0A066ZN40_HYDMR</name>
<dbReference type="InterPro" id="IPR027417">
    <property type="entry name" value="P-loop_NTPase"/>
</dbReference>
<reference evidence="6 7" key="1">
    <citation type="submission" date="2014-04" db="EMBL/GenBank/DDBJ databases">
        <title>Draft genome sequence of Hydrogenovibrio marinus MH-110, a model organism for aerobic H2 metabolism.</title>
        <authorList>
            <person name="Cha H.J."/>
            <person name="Jo B.H."/>
            <person name="Hwang B.H."/>
        </authorList>
    </citation>
    <scope>NUCLEOTIDE SEQUENCE [LARGE SCALE GENOMIC DNA]</scope>
    <source>
        <strain evidence="6 7">MH-110</strain>
    </source>
</reference>
<evidence type="ECO:0000313" key="7">
    <source>
        <dbReference type="Proteomes" id="UP000027341"/>
    </source>
</evidence>
<dbReference type="InterPro" id="IPR014013">
    <property type="entry name" value="Helic_SF1/SF2_ATP-bd_DinG/Rad3"/>
</dbReference>
<dbReference type="Proteomes" id="UP000027341">
    <property type="component" value="Unassembled WGS sequence"/>
</dbReference>
<sequence length="641" mass="72585">MTETQDLLTNDAKLKRLITDFEVRSSQLEMSLEVAKSIEEKSVLLAEAGTGTGKTFAYLIPALLSGKKVIISTATKNLQEQLLSKDIPLIKQLCGFKGSVKLLKGRENYLCPQRLEIAETTEQNTRSVWQKLSLIHDWMEKTHAGDKAELNTLDENDPIWHKVCARLEFCQANGCHADSDCFYPKVKQDAVESDVLIVNHHLFCADLALRENGFGELLPEADVYIFDEAHQLPDIAAQFLGFTLSRGQFDELARDMRNAVVQEAKESADMLDAAKQLELSVQQFNEILGKWEKRWNWESFSAHAKSIDGLDAILDCLKKIEEGLKPFLDRGKSIAAVQKRAQDMADQLRRWLTSNSQNEVRWVDSSQARFRLNFTPMSVSEPFSKQRDILGGAWIFTSATLSVNGQFDYFSRRLGLEDGRALQWDSPFDYLKQGLIYHPVGLPDPKSPDYIKICLRAIWPLLQASEGNAFLLFTSHRALMEANSILKDHWDGSLFVQGDAPKHDLLLQFRKSERSILLGTSSFWEGVDVKGDDLKLVMIDRIPFIPPDDPVVQARETALKQQGLNAFYAFQIPEAIIALKQGTGRLIRSTEDKGVLVLCDPRIMTKPYGKAIINSLPRFRWVYEPTEAKQLLNDMSERTND</sequence>
<dbReference type="GO" id="GO:0003678">
    <property type="term" value="F:DNA helicase activity"/>
    <property type="evidence" value="ECO:0007669"/>
    <property type="project" value="TreeGrafter"/>
</dbReference>
<organism evidence="6 7">
    <name type="scientific">Hydrogenovibrio marinus</name>
    <dbReference type="NCBI Taxonomy" id="28885"/>
    <lineage>
        <taxon>Bacteria</taxon>
        <taxon>Pseudomonadati</taxon>
        <taxon>Pseudomonadota</taxon>
        <taxon>Gammaproteobacteria</taxon>
        <taxon>Thiotrichales</taxon>
        <taxon>Piscirickettsiaceae</taxon>
        <taxon>Hydrogenovibrio</taxon>
    </lineage>
</organism>
<dbReference type="EMBL" id="JMIU01000001">
    <property type="protein sequence ID" value="KDN95203.1"/>
    <property type="molecule type" value="Genomic_DNA"/>
</dbReference>
<proteinExistence type="inferred from homology"/>
<dbReference type="GO" id="GO:0006281">
    <property type="term" value="P:DNA repair"/>
    <property type="evidence" value="ECO:0007669"/>
    <property type="project" value="TreeGrafter"/>
</dbReference>
<dbReference type="SUPFAM" id="SSF52540">
    <property type="entry name" value="P-loop containing nucleoside triphosphate hydrolases"/>
    <property type="match status" value="2"/>
</dbReference>
<comment type="similarity">
    <text evidence="4">Belongs to the helicase family. DinG subfamily.</text>
</comment>
<dbReference type="PROSITE" id="PS51193">
    <property type="entry name" value="HELICASE_ATP_BIND_2"/>
    <property type="match status" value="1"/>
</dbReference>
<dbReference type="GO" id="GO:0016818">
    <property type="term" value="F:hydrolase activity, acting on acid anhydrides, in phosphorus-containing anhydrides"/>
    <property type="evidence" value="ECO:0007669"/>
    <property type="project" value="InterPro"/>
</dbReference>
<keyword evidence="3" id="KW-0067">ATP-binding</keyword>
<comment type="caution">
    <text evidence="6">The sequence shown here is derived from an EMBL/GenBank/DDBJ whole genome shotgun (WGS) entry which is preliminary data.</text>
</comment>
<dbReference type="GO" id="GO:0005524">
    <property type="term" value="F:ATP binding"/>
    <property type="evidence" value="ECO:0007669"/>
    <property type="project" value="UniProtKB-KW"/>
</dbReference>
<dbReference type="InterPro" id="IPR045028">
    <property type="entry name" value="DinG/Rad3-like"/>
</dbReference>
<evidence type="ECO:0000256" key="2">
    <source>
        <dbReference type="ARBA" id="ARBA00022801"/>
    </source>
</evidence>
<keyword evidence="1" id="KW-0547">Nucleotide-binding</keyword>
<dbReference type="Gene3D" id="3.40.50.300">
    <property type="entry name" value="P-loop containing nucleotide triphosphate hydrolases"/>
    <property type="match status" value="2"/>
</dbReference>
<dbReference type="InterPro" id="IPR011545">
    <property type="entry name" value="DEAD/DEAH_box_helicase_dom"/>
</dbReference>
<keyword evidence="2" id="KW-0378">Hydrolase</keyword>
<dbReference type="GO" id="GO:0003676">
    <property type="term" value="F:nucleic acid binding"/>
    <property type="evidence" value="ECO:0007669"/>
    <property type="project" value="InterPro"/>
</dbReference>
<evidence type="ECO:0000256" key="1">
    <source>
        <dbReference type="ARBA" id="ARBA00022741"/>
    </source>
</evidence>
<dbReference type="Pfam" id="PF13307">
    <property type="entry name" value="Helicase_C_2"/>
    <property type="match status" value="1"/>
</dbReference>
<gene>
    <name evidence="6" type="ORF">EI16_02540</name>
</gene>
<evidence type="ECO:0000313" key="6">
    <source>
        <dbReference type="EMBL" id="KDN95203.1"/>
    </source>
</evidence>
<evidence type="ECO:0000259" key="5">
    <source>
        <dbReference type="PROSITE" id="PS51193"/>
    </source>
</evidence>